<feature type="transmembrane region" description="Helical" evidence="9">
    <location>
        <begin position="38"/>
        <end position="62"/>
    </location>
</feature>
<evidence type="ECO:0000256" key="8">
    <source>
        <dbReference type="ARBA" id="ARBA00023204"/>
    </source>
</evidence>
<comment type="cofactor">
    <cofactor evidence="2">
        <name>Mg(2+)</name>
        <dbReference type="ChEBI" id="CHEBI:18420"/>
    </cofactor>
</comment>
<accession>A0ABV8JTY2</accession>
<dbReference type="InterPro" id="IPR036691">
    <property type="entry name" value="Endo/exonu/phosph_ase_sf"/>
</dbReference>
<evidence type="ECO:0000256" key="9">
    <source>
        <dbReference type="SAM" id="Phobius"/>
    </source>
</evidence>
<proteinExistence type="predicted"/>
<keyword evidence="8" id="KW-0234">DNA repair</keyword>
<sequence length="341" mass="39580">MKGLSWFNKLVYSINILVAVLLLIACAVPYLTYDFFSFLTFLGLVVPFLVVGNFLFFLYWLLQRKRQMLTSLIILVVGYLVLGTFIKPSFGEENKSLGDLKVMSYNVRGFNRLEADRSVNTREKITELIALEKPDIICFQEVGISMKPEFLDYPYSFLDKFYDSNKVHLGVFSKYPIIKAETIQFKNSINNGSYTDILYQGDTIRVYNVHMQSLGVTPGSGNVRSKPVEYVYDKVNHRFKRQMNQAKLVQQHKNNSPYPTLLCGDFNNTQFSSTYHLLKGDMKDTFIEKGTGLGRTYDLLFLPFRIDFIFADDHFEIKSHKNYDDKFSDHFPIMSTFDLRH</sequence>
<dbReference type="CDD" id="cd09084">
    <property type="entry name" value="EEP-2"/>
    <property type="match status" value="1"/>
</dbReference>
<evidence type="ECO:0000256" key="3">
    <source>
        <dbReference type="ARBA" id="ARBA00022722"/>
    </source>
</evidence>
<evidence type="ECO:0000256" key="5">
    <source>
        <dbReference type="ARBA" id="ARBA00022763"/>
    </source>
</evidence>
<evidence type="ECO:0000256" key="4">
    <source>
        <dbReference type="ARBA" id="ARBA00022723"/>
    </source>
</evidence>
<feature type="domain" description="Endonuclease/exonuclease/phosphatase" evidence="10">
    <location>
        <begin position="103"/>
        <end position="330"/>
    </location>
</feature>
<dbReference type="GO" id="GO:0004519">
    <property type="term" value="F:endonuclease activity"/>
    <property type="evidence" value="ECO:0007669"/>
    <property type="project" value="UniProtKB-KW"/>
</dbReference>
<dbReference type="Proteomes" id="UP001595814">
    <property type="component" value="Unassembled WGS sequence"/>
</dbReference>
<feature type="transmembrane region" description="Helical" evidence="9">
    <location>
        <begin position="69"/>
        <end position="86"/>
    </location>
</feature>
<keyword evidence="4" id="KW-0479">Metal-binding</keyword>
<dbReference type="Pfam" id="PF03372">
    <property type="entry name" value="Exo_endo_phos"/>
    <property type="match status" value="1"/>
</dbReference>
<keyword evidence="3" id="KW-0540">Nuclease</keyword>
<feature type="transmembrane region" description="Helical" evidence="9">
    <location>
        <begin position="12"/>
        <end position="32"/>
    </location>
</feature>
<dbReference type="InterPro" id="IPR005135">
    <property type="entry name" value="Endo/exonuclease/phosphatase"/>
</dbReference>
<protein>
    <submittedName>
        <fullName evidence="11">Endonuclease/exonuclease/phosphatase family protein</fullName>
    </submittedName>
</protein>
<dbReference type="InterPro" id="IPR051547">
    <property type="entry name" value="TDP2-like"/>
</dbReference>
<dbReference type="Gene3D" id="3.60.10.10">
    <property type="entry name" value="Endonuclease/exonuclease/phosphatase"/>
    <property type="match status" value="1"/>
</dbReference>
<evidence type="ECO:0000256" key="7">
    <source>
        <dbReference type="ARBA" id="ARBA00022842"/>
    </source>
</evidence>
<gene>
    <name evidence="11" type="ORF">ACFOUT_18995</name>
</gene>
<keyword evidence="9" id="KW-0472">Membrane</keyword>
<dbReference type="PANTHER" id="PTHR15822:SF4">
    <property type="entry name" value="TYROSYL-DNA PHOSPHODIESTERASE 2"/>
    <property type="match status" value="1"/>
</dbReference>
<evidence type="ECO:0000256" key="2">
    <source>
        <dbReference type="ARBA" id="ARBA00001946"/>
    </source>
</evidence>
<keyword evidence="7" id="KW-0460">Magnesium</keyword>
<keyword evidence="9" id="KW-1133">Transmembrane helix</keyword>
<keyword evidence="11" id="KW-0255">Endonuclease</keyword>
<evidence type="ECO:0000256" key="6">
    <source>
        <dbReference type="ARBA" id="ARBA00022801"/>
    </source>
</evidence>
<dbReference type="PANTHER" id="PTHR15822">
    <property type="entry name" value="TRAF AND TNF RECEPTOR-ASSOCIATED PROTEIN"/>
    <property type="match status" value="1"/>
</dbReference>
<organism evidence="11 12">
    <name type="scientific">Euzebyella saccharophila</name>
    <dbReference type="NCBI Taxonomy" id="679664"/>
    <lineage>
        <taxon>Bacteria</taxon>
        <taxon>Pseudomonadati</taxon>
        <taxon>Bacteroidota</taxon>
        <taxon>Flavobacteriia</taxon>
        <taxon>Flavobacteriales</taxon>
        <taxon>Flavobacteriaceae</taxon>
        <taxon>Euzebyella</taxon>
    </lineage>
</organism>
<keyword evidence="6" id="KW-0378">Hydrolase</keyword>
<dbReference type="SUPFAM" id="SSF56219">
    <property type="entry name" value="DNase I-like"/>
    <property type="match status" value="1"/>
</dbReference>
<keyword evidence="9" id="KW-0812">Transmembrane</keyword>
<evidence type="ECO:0000256" key="1">
    <source>
        <dbReference type="ARBA" id="ARBA00001936"/>
    </source>
</evidence>
<evidence type="ECO:0000259" key="10">
    <source>
        <dbReference type="Pfam" id="PF03372"/>
    </source>
</evidence>
<reference evidence="12" key="1">
    <citation type="journal article" date="2019" name="Int. J. Syst. Evol. Microbiol.">
        <title>The Global Catalogue of Microorganisms (GCM) 10K type strain sequencing project: providing services to taxonomists for standard genome sequencing and annotation.</title>
        <authorList>
            <consortium name="The Broad Institute Genomics Platform"/>
            <consortium name="The Broad Institute Genome Sequencing Center for Infectious Disease"/>
            <person name="Wu L."/>
            <person name="Ma J."/>
        </authorList>
    </citation>
    <scope>NUCLEOTIDE SEQUENCE [LARGE SCALE GENOMIC DNA]</scope>
    <source>
        <strain evidence="12">CECT 7477</strain>
    </source>
</reference>
<dbReference type="PROSITE" id="PS51257">
    <property type="entry name" value="PROKAR_LIPOPROTEIN"/>
    <property type="match status" value="1"/>
</dbReference>
<keyword evidence="5" id="KW-0227">DNA damage</keyword>
<keyword evidence="12" id="KW-1185">Reference proteome</keyword>
<name>A0ABV8JTY2_9FLAO</name>
<comment type="cofactor">
    <cofactor evidence="1">
        <name>Mn(2+)</name>
        <dbReference type="ChEBI" id="CHEBI:29035"/>
    </cofactor>
</comment>
<evidence type="ECO:0000313" key="12">
    <source>
        <dbReference type="Proteomes" id="UP001595814"/>
    </source>
</evidence>
<dbReference type="EMBL" id="JBHSAW010000025">
    <property type="protein sequence ID" value="MFC4097980.1"/>
    <property type="molecule type" value="Genomic_DNA"/>
</dbReference>
<evidence type="ECO:0000313" key="11">
    <source>
        <dbReference type="EMBL" id="MFC4097980.1"/>
    </source>
</evidence>
<dbReference type="RefSeq" id="WP_192462875.1">
    <property type="nucleotide sequence ID" value="NZ_JACYFJ010000005.1"/>
</dbReference>
<comment type="caution">
    <text evidence="11">The sequence shown here is derived from an EMBL/GenBank/DDBJ whole genome shotgun (WGS) entry which is preliminary data.</text>
</comment>